<dbReference type="SUPFAM" id="SSF51735">
    <property type="entry name" value="NAD(P)-binding Rossmann-fold domains"/>
    <property type="match status" value="1"/>
</dbReference>
<dbReference type="Proteomes" id="UP000053095">
    <property type="component" value="Unassembled WGS sequence"/>
</dbReference>
<protein>
    <submittedName>
        <fullName evidence="2">Uncharacterized protein</fullName>
    </submittedName>
</protein>
<feature type="transmembrane region" description="Helical" evidence="1">
    <location>
        <begin position="319"/>
        <end position="339"/>
    </location>
</feature>
<dbReference type="AlphaFoldDB" id="A0A6V8H8B2"/>
<feature type="transmembrane region" description="Helical" evidence="1">
    <location>
        <begin position="373"/>
        <end position="397"/>
    </location>
</feature>
<dbReference type="PRINTS" id="PR00081">
    <property type="entry name" value="GDHRDH"/>
</dbReference>
<comment type="caution">
    <text evidence="2">The sequence shown here is derived from an EMBL/GenBank/DDBJ whole genome shotgun (WGS) entry which is preliminary data.</text>
</comment>
<dbReference type="InterPro" id="IPR002347">
    <property type="entry name" value="SDR_fam"/>
</dbReference>
<reference evidence="3" key="1">
    <citation type="journal article" date="2015" name="Genome Announc.">
        <title>Draft genome sequence of Talaromyces cellulolyticus strain Y-94, a source of lignocellulosic biomass-degrading enzymes.</title>
        <authorList>
            <person name="Fujii T."/>
            <person name="Koike H."/>
            <person name="Sawayama S."/>
            <person name="Yano S."/>
            <person name="Inoue H."/>
        </authorList>
    </citation>
    <scope>NUCLEOTIDE SEQUENCE [LARGE SCALE GENOMIC DNA]</scope>
    <source>
        <strain evidence="3">Y-94</strain>
    </source>
</reference>
<dbReference type="PANTHER" id="PTHR35395:SF1">
    <property type="entry name" value="DUF6536 DOMAIN-CONTAINING PROTEIN"/>
    <property type="match status" value="1"/>
</dbReference>
<dbReference type="InterPro" id="IPR036291">
    <property type="entry name" value="NAD(P)-bd_dom_sf"/>
</dbReference>
<dbReference type="PANTHER" id="PTHR35395">
    <property type="entry name" value="DUF6536 DOMAIN-CONTAINING PROTEIN"/>
    <property type="match status" value="1"/>
</dbReference>
<dbReference type="Pfam" id="PF00106">
    <property type="entry name" value="adh_short"/>
    <property type="match status" value="1"/>
</dbReference>
<keyword evidence="1" id="KW-0812">Transmembrane</keyword>
<feature type="transmembrane region" description="Helical" evidence="1">
    <location>
        <begin position="417"/>
        <end position="439"/>
    </location>
</feature>
<dbReference type="Gene3D" id="3.40.50.720">
    <property type="entry name" value="NAD(P)-binding Rossmann-like Domain"/>
    <property type="match status" value="1"/>
</dbReference>
<keyword evidence="3" id="KW-1185">Reference proteome</keyword>
<feature type="transmembrane region" description="Helical" evidence="1">
    <location>
        <begin position="252"/>
        <end position="270"/>
    </location>
</feature>
<keyword evidence="1" id="KW-0472">Membrane</keyword>
<evidence type="ECO:0000313" key="3">
    <source>
        <dbReference type="Proteomes" id="UP000053095"/>
    </source>
</evidence>
<dbReference type="EMBL" id="DF933818">
    <property type="protein sequence ID" value="GAM37162.1"/>
    <property type="molecule type" value="Genomic_DNA"/>
</dbReference>
<proteinExistence type="predicted"/>
<evidence type="ECO:0000313" key="2">
    <source>
        <dbReference type="EMBL" id="GAM37162.1"/>
    </source>
</evidence>
<organism evidence="2 3">
    <name type="scientific">Talaromyces pinophilus</name>
    <name type="common">Penicillium pinophilum</name>
    <dbReference type="NCBI Taxonomy" id="128442"/>
    <lineage>
        <taxon>Eukaryota</taxon>
        <taxon>Fungi</taxon>
        <taxon>Dikarya</taxon>
        <taxon>Ascomycota</taxon>
        <taxon>Pezizomycotina</taxon>
        <taxon>Eurotiomycetes</taxon>
        <taxon>Eurotiomycetidae</taxon>
        <taxon>Eurotiales</taxon>
        <taxon>Trichocomaceae</taxon>
        <taxon>Talaromyces</taxon>
        <taxon>Talaromyces sect. Talaromyces</taxon>
    </lineage>
</organism>
<gene>
    <name evidence="2" type="ORF">TCE0_022f06842</name>
</gene>
<evidence type="ECO:0000256" key="1">
    <source>
        <dbReference type="SAM" id="Phobius"/>
    </source>
</evidence>
<sequence>MTSKIILITGANSGIGLASSKVLACASSSYNVLMAGRSLSRLDAALNNLKSSFSEELKGTLSTIQLDVTDDASITKAVEHITQTYGRLDVLVNNAAIGGLNIPDIRTEYSLVLETNVTGPAVVAAAFRPLLLKSANPYSVYVSSGARTLQRNAMQKTAEHAQIRNRSHGGYQVSKVALNMVAVLEARDFGDQGLKVFAMSPGFVISNLRGEDEEAKTGWGKAGNPEESGKLLLSIIMGERDKDVGCLVHKDGVFACWLLSIIVCIVLLAYGNNKISPNGASLNPWTIALGDVNTSTLIYAHTWPSTFLSNVLIANTPQILFSCLYFAFNGLLTSMCVAAEWSSSAHKRKPLRVSNNPQLAQRSNYFLSIPYRYAVPLIILSITLHWLISESLFMVGIEAWDNNMQRDSSADLIACAYTPVAILSSILVGEFMFICLVALSQERLESAMPVAGSCSLAIAAACHPRFNPNQARDMEMEDDHR</sequence>
<keyword evidence="1" id="KW-1133">Transmembrane helix</keyword>
<accession>A0A6V8H8B2</accession>
<name>A0A6V8H8B2_TALPI</name>